<dbReference type="Pfam" id="PF24851">
    <property type="entry name" value="DUF7725"/>
    <property type="match status" value="1"/>
</dbReference>
<feature type="compositionally biased region" description="Polar residues" evidence="2">
    <location>
        <begin position="581"/>
        <end position="600"/>
    </location>
</feature>
<feature type="domain" description="DUF7725" evidence="3">
    <location>
        <begin position="622"/>
        <end position="694"/>
    </location>
</feature>
<feature type="region of interest" description="Disordered" evidence="2">
    <location>
        <begin position="742"/>
        <end position="802"/>
    </location>
</feature>
<feature type="coiled-coil region" evidence="1">
    <location>
        <begin position="87"/>
        <end position="227"/>
    </location>
</feature>
<feature type="compositionally biased region" description="Low complexity" evidence="2">
    <location>
        <begin position="567"/>
        <end position="576"/>
    </location>
</feature>
<gene>
    <name evidence="4" type="ORF">J5N97_029213</name>
</gene>
<feature type="compositionally biased region" description="Polar residues" evidence="2">
    <location>
        <begin position="748"/>
        <end position="776"/>
    </location>
</feature>
<evidence type="ECO:0000313" key="5">
    <source>
        <dbReference type="Proteomes" id="UP001085076"/>
    </source>
</evidence>
<dbReference type="Proteomes" id="UP001085076">
    <property type="component" value="Miscellaneous, Linkage group lg09"/>
</dbReference>
<protein>
    <recommendedName>
        <fullName evidence="3">DUF7725 domain-containing protein</fullName>
    </recommendedName>
</protein>
<reference evidence="4" key="1">
    <citation type="submission" date="2021-03" db="EMBL/GenBank/DDBJ databases">
        <authorList>
            <person name="Li Z."/>
            <person name="Yang C."/>
        </authorList>
    </citation>
    <scope>NUCLEOTIDE SEQUENCE</scope>
    <source>
        <strain evidence="4">Dzin_1.0</strain>
        <tissue evidence="4">Leaf</tissue>
    </source>
</reference>
<feature type="region of interest" description="Disordered" evidence="2">
    <location>
        <begin position="322"/>
        <end position="366"/>
    </location>
</feature>
<evidence type="ECO:0000259" key="3">
    <source>
        <dbReference type="Pfam" id="PF24851"/>
    </source>
</evidence>
<dbReference type="OrthoDB" id="2020644at2759"/>
<dbReference type="PANTHER" id="PTHR35766:SF1">
    <property type="entry name" value="OS08G0543600 PROTEIN"/>
    <property type="match status" value="1"/>
</dbReference>
<feature type="compositionally biased region" description="Polar residues" evidence="2">
    <location>
        <begin position="553"/>
        <end position="566"/>
    </location>
</feature>
<feature type="compositionally biased region" description="Basic and acidic residues" evidence="2">
    <location>
        <begin position="21"/>
        <end position="49"/>
    </location>
</feature>
<organism evidence="4 5">
    <name type="scientific">Dioscorea zingiberensis</name>
    <dbReference type="NCBI Taxonomy" id="325984"/>
    <lineage>
        <taxon>Eukaryota</taxon>
        <taxon>Viridiplantae</taxon>
        <taxon>Streptophyta</taxon>
        <taxon>Embryophyta</taxon>
        <taxon>Tracheophyta</taxon>
        <taxon>Spermatophyta</taxon>
        <taxon>Magnoliopsida</taxon>
        <taxon>Liliopsida</taxon>
        <taxon>Dioscoreales</taxon>
        <taxon>Dioscoreaceae</taxon>
        <taxon>Dioscorea</taxon>
    </lineage>
</organism>
<evidence type="ECO:0000256" key="2">
    <source>
        <dbReference type="SAM" id="MobiDB-lite"/>
    </source>
</evidence>
<comment type="caution">
    <text evidence="4">The sequence shown here is derived from an EMBL/GenBank/DDBJ whole genome shotgun (WGS) entry which is preliminary data.</text>
</comment>
<accession>A0A9D5C0D4</accession>
<keyword evidence="5" id="KW-1185">Reference proteome</keyword>
<dbReference type="PANTHER" id="PTHR35766">
    <property type="entry name" value="OS08G0543600 PROTEIN"/>
    <property type="match status" value="1"/>
</dbReference>
<proteinExistence type="predicted"/>
<sequence length="802" mass="88976">MDAAAGRGGSLPVASSSSQPPRKEWRAASDHSFRSGNEESEHVKMGQSDERTIFEVQEAVGSLDVDFCSITIDSGDDDLLRQRLLSIARQREELQQMEVELRAQMIVKSEILDMQKSYEVQLKEHVNAAAKIKEQLQERDEHIRELELKMEEKDRELHAVNSEAAWAKEDFLREQSEKLANFRREHDNSEIEKAQHLKQIHDLQEHFKEKESQFLALEEQHRAAQEAILYKDEQLREAQAWITRLQEMGALQSSSLQAELREHIDQFHQYYISLQRQFMDMERHHLQAIQQLQLELAEAKERNGVTSDGLHSVSSSMDSSFYVQSQGNQKAQDNGSNDTGTLDGNSKFISNGKLDSTPSSISSPNTLTKAEFVPGIPVAPSSIISMSGFLPPGQVNPLPPFVMHPQSVPQPASSTNSSLPLINMDTFQPNAPQQQWQNQQAVPDALQIPNQNEHQTSQENQNLLEPGTHYSYELPVERVEVHEDHRNAHIDRQKMSDAITNGLSEDVQVLEPDGKQFQVSQGSQDTLNINSQFHSTFVFGPSEQQTEPKYENKTPSIKQPQEQGFNSSQQQQVSSVAESAAPNSSITSNNSTDCNGNPMISSESPVLISHSITSVRAKEPSLLDERSLLACIVRAIPAGSGNGIKISTTLPNRLGKMLSPLHWHDYKKQYGKLDDFVAHHPELFIIEGDFIHLREGAQTIISATTAVAKVAAATASSAPSQFPSVAVTPVAQSSRLKRAPLPDLKPLSTLQTTEGSVVTSLGNSGISDGKASTKTKVPQGEGLRELGQYPGDRMGCKQPLSH</sequence>
<feature type="compositionally biased region" description="Polar residues" evidence="2">
    <location>
        <begin position="326"/>
        <end position="366"/>
    </location>
</feature>
<keyword evidence="1" id="KW-0175">Coiled coil</keyword>
<dbReference type="InterPro" id="IPR056142">
    <property type="entry name" value="DUF7725"/>
</dbReference>
<evidence type="ECO:0000313" key="4">
    <source>
        <dbReference type="EMBL" id="KAJ0964091.1"/>
    </source>
</evidence>
<evidence type="ECO:0000256" key="1">
    <source>
        <dbReference type="SAM" id="Coils"/>
    </source>
</evidence>
<name>A0A9D5C0D4_9LILI</name>
<feature type="region of interest" description="Disordered" evidence="2">
    <location>
        <begin position="1"/>
        <end position="49"/>
    </location>
</feature>
<reference evidence="4" key="2">
    <citation type="journal article" date="2022" name="Hortic Res">
        <title>The genome of Dioscorea zingiberensis sheds light on the biosynthesis, origin and evolution of the medicinally important diosgenin saponins.</title>
        <authorList>
            <person name="Li Y."/>
            <person name="Tan C."/>
            <person name="Li Z."/>
            <person name="Guo J."/>
            <person name="Li S."/>
            <person name="Chen X."/>
            <person name="Wang C."/>
            <person name="Dai X."/>
            <person name="Yang H."/>
            <person name="Song W."/>
            <person name="Hou L."/>
            <person name="Xu J."/>
            <person name="Tong Z."/>
            <person name="Xu A."/>
            <person name="Yuan X."/>
            <person name="Wang W."/>
            <person name="Yang Q."/>
            <person name="Chen L."/>
            <person name="Sun Z."/>
            <person name="Wang K."/>
            <person name="Pan B."/>
            <person name="Chen J."/>
            <person name="Bao Y."/>
            <person name="Liu F."/>
            <person name="Qi X."/>
            <person name="Gang D.R."/>
            <person name="Wen J."/>
            <person name="Li J."/>
        </authorList>
    </citation>
    <scope>NUCLEOTIDE SEQUENCE</scope>
    <source>
        <strain evidence="4">Dzin_1.0</strain>
    </source>
</reference>
<feature type="region of interest" description="Disordered" evidence="2">
    <location>
        <begin position="542"/>
        <end position="600"/>
    </location>
</feature>
<dbReference type="EMBL" id="JAGGNH010000009">
    <property type="protein sequence ID" value="KAJ0964091.1"/>
    <property type="molecule type" value="Genomic_DNA"/>
</dbReference>
<dbReference type="AlphaFoldDB" id="A0A9D5C0D4"/>